<proteinExistence type="predicted"/>
<dbReference type="RefSeq" id="WP_160131123.1">
    <property type="nucleotide sequence ID" value="NZ_CP019288.1"/>
</dbReference>
<dbReference type="KEGG" id="kan:IMCC3317_39730"/>
<evidence type="ECO:0000313" key="2">
    <source>
        <dbReference type="Proteomes" id="UP000464657"/>
    </source>
</evidence>
<reference evidence="1 2" key="1">
    <citation type="journal article" date="2013" name="Int. J. Syst. Evol. Microbiol.">
        <title>Kordia antarctica sp. nov., isolated from Antarctic seawater.</title>
        <authorList>
            <person name="Baek K."/>
            <person name="Choi A."/>
            <person name="Kang I."/>
            <person name="Lee K."/>
            <person name="Cho J.C."/>
        </authorList>
    </citation>
    <scope>NUCLEOTIDE SEQUENCE [LARGE SCALE GENOMIC DNA]</scope>
    <source>
        <strain evidence="1 2">IMCC3317</strain>
    </source>
</reference>
<name>A0A7L4ZQ33_9FLAO</name>
<accession>A0A7L4ZQ33</accession>
<dbReference type="AlphaFoldDB" id="A0A7L4ZQ33"/>
<organism evidence="1 2">
    <name type="scientific">Kordia antarctica</name>
    <dbReference type="NCBI Taxonomy" id="1218801"/>
    <lineage>
        <taxon>Bacteria</taxon>
        <taxon>Pseudomonadati</taxon>
        <taxon>Bacteroidota</taxon>
        <taxon>Flavobacteriia</taxon>
        <taxon>Flavobacteriales</taxon>
        <taxon>Flavobacteriaceae</taxon>
        <taxon>Kordia</taxon>
    </lineage>
</organism>
<dbReference type="Proteomes" id="UP000464657">
    <property type="component" value="Chromosome"/>
</dbReference>
<sequence length="83" mass="9723">MEFEYFKYRIKTFFGFKTIGFEEPVSLVAFKLLKKYKLSKFSMGISNYSKNLNTINLDKAHGASLRINRDNHLSIILNPKENN</sequence>
<protein>
    <submittedName>
        <fullName evidence="1">Uncharacterized protein</fullName>
    </submittedName>
</protein>
<keyword evidence="2" id="KW-1185">Reference proteome</keyword>
<evidence type="ECO:0000313" key="1">
    <source>
        <dbReference type="EMBL" id="QHI38579.1"/>
    </source>
</evidence>
<gene>
    <name evidence="1" type="ORF">IMCC3317_39730</name>
</gene>
<dbReference type="EMBL" id="CP019288">
    <property type="protein sequence ID" value="QHI38579.1"/>
    <property type="molecule type" value="Genomic_DNA"/>
</dbReference>